<evidence type="ECO:0000256" key="1">
    <source>
        <dbReference type="ARBA" id="ARBA00023239"/>
    </source>
</evidence>
<dbReference type="InterPro" id="IPR004769">
    <property type="entry name" value="Pur_lyase"/>
</dbReference>
<dbReference type="Gene3D" id="1.10.275.60">
    <property type="match status" value="1"/>
</dbReference>
<dbReference type="Proteomes" id="UP000427281">
    <property type="component" value="Chromosome"/>
</dbReference>
<dbReference type="UniPathway" id="UPA00075">
    <property type="reaction ID" value="UER00336"/>
</dbReference>
<dbReference type="Pfam" id="PF00206">
    <property type="entry name" value="Lyase_1"/>
    <property type="match status" value="1"/>
</dbReference>
<proteinExistence type="inferred from homology"/>
<dbReference type="GO" id="GO:0005829">
    <property type="term" value="C:cytosol"/>
    <property type="evidence" value="ECO:0007669"/>
    <property type="project" value="TreeGrafter"/>
</dbReference>
<reference evidence="5 6" key="1">
    <citation type="submission" date="2019-09" db="EMBL/GenBank/DDBJ databases">
        <title>Gimesia benthica sp. nov., a novel bacterium isolated from deep-sea water of the Northwest Indian Ocean.</title>
        <authorList>
            <person name="Dai X."/>
        </authorList>
    </citation>
    <scope>NUCLEOTIDE SEQUENCE [LARGE SCALE GENOMIC DNA]</scope>
    <source>
        <strain evidence="5 6">E7</strain>
    </source>
</reference>
<protein>
    <recommendedName>
        <fullName evidence="2 3">Adenylosuccinate lyase</fullName>
        <shortName evidence="3">ASL</shortName>
        <ecNumber evidence="2 3">4.3.2.2</ecNumber>
    </recommendedName>
    <alternativeName>
        <fullName evidence="3">Adenylosuccinase</fullName>
    </alternativeName>
</protein>
<evidence type="ECO:0000256" key="3">
    <source>
        <dbReference type="RuleBase" id="RU361172"/>
    </source>
</evidence>
<evidence type="ECO:0000256" key="2">
    <source>
        <dbReference type="NCBIfam" id="TIGR00928"/>
    </source>
</evidence>
<organism evidence="5 6">
    <name type="scientific">Gimesia benthica</name>
    <dbReference type="NCBI Taxonomy" id="2608982"/>
    <lineage>
        <taxon>Bacteria</taxon>
        <taxon>Pseudomonadati</taxon>
        <taxon>Planctomycetota</taxon>
        <taxon>Planctomycetia</taxon>
        <taxon>Planctomycetales</taxon>
        <taxon>Planctomycetaceae</taxon>
        <taxon>Gimesia</taxon>
    </lineage>
</organism>
<comment type="pathway">
    <text evidence="3">Purine metabolism; IMP biosynthesis via de novo pathway; 5-amino-1-(5-phospho-D-ribosyl)imidazole-4-carboxamide from 5-amino-1-(5-phospho-D-ribosyl)imidazole-4-carboxylate: step 2/2.</text>
</comment>
<dbReference type="InterPro" id="IPR008948">
    <property type="entry name" value="L-Aspartase-like"/>
</dbReference>
<dbReference type="GO" id="GO:0070626">
    <property type="term" value="F:(S)-2-(5-amino-1-(5-phospho-D-ribosyl)imidazole-4-carboxamido) succinate lyase (fumarate-forming) activity"/>
    <property type="evidence" value="ECO:0007669"/>
    <property type="project" value="TreeGrafter"/>
</dbReference>
<keyword evidence="6" id="KW-1185">Reference proteome</keyword>
<evidence type="ECO:0000313" key="5">
    <source>
        <dbReference type="EMBL" id="QGQ24879.1"/>
    </source>
</evidence>
<sequence length="476" mass="53836">MSHLTYENPLISRYASKEMSQIWSAQKKHSTWRRLWVALAESQHEMGLPVTREQVESLRAAVDDIDFELAAKAEKDLRHDVMAHVHTYGERCPDAKAIIHLGATSCFVTDNSELVMIRESLEQVRKRLVAVIDQLAKFAVEYRDLPCLGFTHLQPAQPTTVGKRATLWCYDLILDLEEIEYRIEKLRFRGVKGTTGTQATFLQLFKGDHAKVDELDRRVTDKLGFKDRYAVTGQTYSRKVDAQVLSALSGIGQSAHKAGNDVRILQNRKELEEPFEKNQIGSSAMAYKRNPMRSERMCSLARFAISLTANAEDTAATQWMERTLDDSANRRLSLPQSFLAIDAVLILYRNIVDGMVVYPKVIEKHLNEELPFMATEEFLMAGVEAGGDRQDLHERIRVHSQAAGAEVKVRGGQNDLIERLQKDPAFAGCDLASALDSRKYIGRAPEQVDAFVTEIVDPVRQRYQADLDQSVEDLKV</sequence>
<comment type="catalytic activity">
    <reaction evidence="3">
        <text>N(6)-(1,2-dicarboxyethyl)-AMP = fumarate + AMP</text>
        <dbReference type="Rhea" id="RHEA:16853"/>
        <dbReference type="ChEBI" id="CHEBI:29806"/>
        <dbReference type="ChEBI" id="CHEBI:57567"/>
        <dbReference type="ChEBI" id="CHEBI:456215"/>
        <dbReference type="EC" id="4.3.2.2"/>
    </reaction>
</comment>
<dbReference type="InterPro" id="IPR019468">
    <property type="entry name" value="AdenyloSucc_lyase_C"/>
</dbReference>
<comment type="pathway">
    <text evidence="3">Purine metabolism; AMP biosynthesis via de novo pathway; AMP from IMP: step 2/2.</text>
</comment>
<accession>A0A6I6AJQ6</accession>
<dbReference type="Pfam" id="PF10397">
    <property type="entry name" value="ADSL_C"/>
    <property type="match status" value="1"/>
</dbReference>
<dbReference type="GO" id="GO:0006189">
    <property type="term" value="P:'de novo' IMP biosynthetic process"/>
    <property type="evidence" value="ECO:0007669"/>
    <property type="project" value="UniProtKB-UniPathway"/>
</dbReference>
<dbReference type="AlphaFoldDB" id="A0A6I6AJQ6"/>
<feature type="domain" description="Adenylosuccinate lyase C-terminal" evidence="4">
    <location>
        <begin position="370"/>
        <end position="452"/>
    </location>
</feature>
<dbReference type="Gene3D" id="1.20.200.10">
    <property type="entry name" value="Fumarase/aspartase (Central domain)"/>
    <property type="match status" value="1"/>
</dbReference>
<dbReference type="InterPro" id="IPR022761">
    <property type="entry name" value="Fumarate_lyase_N"/>
</dbReference>
<gene>
    <name evidence="5" type="ORF">F1728_20255</name>
</gene>
<dbReference type="UniPathway" id="UPA00074">
    <property type="reaction ID" value="UER00132"/>
</dbReference>
<evidence type="ECO:0000259" key="4">
    <source>
        <dbReference type="SMART" id="SM00998"/>
    </source>
</evidence>
<comment type="similarity">
    <text evidence="3">Belongs to the lyase 1 family. Adenylosuccinate lyase subfamily.</text>
</comment>
<dbReference type="Gene3D" id="1.10.40.30">
    <property type="entry name" value="Fumarase/aspartase (C-terminal domain)"/>
    <property type="match status" value="1"/>
</dbReference>
<keyword evidence="1 3" id="KW-0456">Lyase</keyword>
<dbReference type="GO" id="GO:0004018">
    <property type="term" value="F:N6-(1,2-dicarboxyethyl)AMP AMP-lyase (fumarate-forming) activity"/>
    <property type="evidence" value="ECO:0007669"/>
    <property type="project" value="UniProtKB-UniRule"/>
</dbReference>
<dbReference type="PANTHER" id="PTHR43172:SF1">
    <property type="entry name" value="ADENYLOSUCCINATE LYASE"/>
    <property type="match status" value="1"/>
</dbReference>
<dbReference type="PRINTS" id="PR00149">
    <property type="entry name" value="FUMRATELYASE"/>
</dbReference>
<comment type="catalytic activity">
    <reaction evidence="3">
        <text>(2S)-2-[5-amino-1-(5-phospho-beta-D-ribosyl)imidazole-4-carboxamido]succinate = 5-amino-1-(5-phospho-beta-D-ribosyl)imidazole-4-carboxamide + fumarate</text>
        <dbReference type="Rhea" id="RHEA:23920"/>
        <dbReference type="ChEBI" id="CHEBI:29806"/>
        <dbReference type="ChEBI" id="CHEBI:58443"/>
        <dbReference type="ChEBI" id="CHEBI:58475"/>
        <dbReference type="EC" id="4.3.2.2"/>
    </reaction>
</comment>
<dbReference type="SMART" id="SM00998">
    <property type="entry name" value="ADSL_C"/>
    <property type="match status" value="1"/>
</dbReference>
<dbReference type="InterPro" id="IPR020557">
    <property type="entry name" value="Fumarate_lyase_CS"/>
</dbReference>
<dbReference type="RefSeq" id="WP_155365614.1">
    <property type="nucleotide sequence ID" value="NZ_CP043930.1"/>
</dbReference>
<dbReference type="EMBL" id="CP043930">
    <property type="protein sequence ID" value="QGQ24879.1"/>
    <property type="molecule type" value="Genomic_DNA"/>
</dbReference>
<dbReference type="GO" id="GO:0044208">
    <property type="term" value="P:'de novo' AMP biosynthetic process"/>
    <property type="evidence" value="ECO:0007669"/>
    <property type="project" value="UniProtKB-UniPathway"/>
</dbReference>
<dbReference type="InterPro" id="IPR000362">
    <property type="entry name" value="Fumarate_lyase_fam"/>
</dbReference>
<dbReference type="PANTHER" id="PTHR43172">
    <property type="entry name" value="ADENYLOSUCCINATE LYASE"/>
    <property type="match status" value="1"/>
</dbReference>
<dbReference type="NCBIfam" id="TIGR00928">
    <property type="entry name" value="purB"/>
    <property type="match status" value="1"/>
</dbReference>
<evidence type="ECO:0000313" key="6">
    <source>
        <dbReference type="Proteomes" id="UP000427281"/>
    </source>
</evidence>
<dbReference type="SUPFAM" id="SSF48557">
    <property type="entry name" value="L-aspartase-like"/>
    <property type="match status" value="1"/>
</dbReference>
<dbReference type="PROSITE" id="PS00163">
    <property type="entry name" value="FUMARATE_LYASES"/>
    <property type="match status" value="1"/>
</dbReference>
<dbReference type="EC" id="4.3.2.2" evidence="2 3"/>
<keyword evidence="3" id="KW-0658">Purine biosynthesis</keyword>
<name>A0A6I6AJQ6_9PLAN</name>
<dbReference type="KEGG" id="gim:F1728_20255"/>
<dbReference type="CDD" id="cd03302">
    <property type="entry name" value="Adenylsuccinate_lyase_2"/>
    <property type="match status" value="1"/>
</dbReference>